<dbReference type="PROSITE" id="PS00198">
    <property type="entry name" value="4FE4S_FER_1"/>
    <property type="match status" value="1"/>
</dbReference>
<dbReference type="Pfam" id="PF13375">
    <property type="entry name" value="RnfC_N"/>
    <property type="match status" value="1"/>
</dbReference>
<dbReference type="InterPro" id="IPR026902">
    <property type="entry name" value="RnfC_N"/>
</dbReference>
<evidence type="ECO:0000259" key="8">
    <source>
        <dbReference type="PROSITE" id="PS51379"/>
    </source>
</evidence>
<keyword evidence="3" id="KW-0479">Metal-binding</keyword>
<dbReference type="SUPFAM" id="SSF142984">
    <property type="entry name" value="Nqo1 middle domain-like"/>
    <property type="match status" value="1"/>
</dbReference>
<keyword evidence="2" id="KW-0004">4Fe-4S</keyword>
<evidence type="ECO:0000256" key="5">
    <source>
        <dbReference type="ARBA" id="ARBA00022982"/>
    </source>
</evidence>
<organism evidence="9 10">
    <name type="scientific">Suipraeoptans intestinalis</name>
    <dbReference type="NCBI Taxonomy" id="2606628"/>
    <lineage>
        <taxon>Bacteria</taxon>
        <taxon>Bacillati</taxon>
        <taxon>Bacillota</taxon>
        <taxon>Clostridia</taxon>
        <taxon>Lachnospirales</taxon>
        <taxon>Lachnospiraceae</taxon>
        <taxon>Suipraeoptans</taxon>
    </lineage>
</organism>
<sequence length="444" mass="49257">MKEIQELRDRIRRLGVVGAGGAGFPTYVKMDEKVDTLILNCAECEPLLKLHRQLLSRRAQEILETLAEIARIVQAKQVVIGIKREYTSTVRELERWKEAFPQIRIHLLDGVYPMGDEIVLIYEATGRVVRPGGLPIEEGVAVLNVETVFNIYRALKEQEPVVEKLVSVVAEVKHPSTVSVPLGTSIREAAEMAGGATLKDPVYLVGGPMMGTVKTAEDVVTKTTNAILVLPREHYLIRKKESNPSIELKRAASICCQCQACTDLCPRHMLGHPITPHLFMRAASNQDFQDNHPFVNTLFCSSCGVCELYACPQELSPRTLMGIYKGGLRKSGVRPPVAEAEPVRAIREYRKLPEERLMARLDLTRYDTEAPLVEETGYQVKEVRIPLSQHIGAPAKVIVRPEEQVEKGQMIAKPDEGLSVGIHASISGRVVSVTETYVTIRSVG</sequence>
<keyword evidence="1" id="KW-0813">Transport</keyword>
<dbReference type="InterPro" id="IPR010208">
    <property type="entry name" value="Ion_transpt_RnfC/RsxC"/>
</dbReference>
<dbReference type="EMBL" id="VULY01000018">
    <property type="protein sequence ID" value="MSR93502.1"/>
    <property type="molecule type" value="Genomic_DNA"/>
</dbReference>
<dbReference type="InterPro" id="IPR017900">
    <property type="entry name" value="4Fe4S_Fe_S_CS"/>
</dbReference>
<dbReference type="InterPro" id="IPR019554">
    <property type="entry name" value="Soluble_ligand-bd"/>
</dbReference>
<feature type="domain" description="4Fe-4S ferredoxin-type" evidence="8">
    <location>
        <begin position="291"/>
        <end position="314"/>
    </location>
</feature>
<proteinExistence type="predicted"/>
<dbReference type="PIRSF" id="PIRSF036408">
    <property type="entry name" value="PduS_prd"/>
    <property type="match status" value="1"/>
</dbReference>
<dbReference type="Pfam" id="PF10531">
    <property type="entry name" value="SLBB"/>
    <property type="match status" value="1"/>
</dbReference>
<evidence type="ECO:0000256" key="3">
    <source>
        <dbReference type="ARBA" id="ARBA00022723"/>
    </source>
</evidence>
<dbReference type="SUPFAM" id="SSF46548">
    <property type="entry name" value="alpha-helical ferredoxin"/>
    <property type="match status" value="1"/>
</dbReference>
<evidence type="ECO:0000256" key="1">
    <source>
        <dbReference type="ARBA" id="ARBA00022448"/>
    </source>
</evidence>
<keyword evidence="5" id="KW-0249">Electron transport</keyword>
<dbReference type="InterPro" id="IPR037225">
    <property type="entry name" value="Nuo51_FMN-bd_sf"/>
</dbReference>
<keyword evidence="4" id="KW-0677">Repeat</keyword>
<dbReference type="InterPro" id="IPR011538">
    <property type="entry name" value="Nuo51_FMN-bd"/>
</dbReference>
<dbReference type="Pfam" id="PF01512">
    <property type="entry name" value="Complex1_51K"/>
    <property type="match status" value="1"/>
</dbReference>
<dbReference type="RefSeq" id="WP_154476530.1">
    <property type="nucleotide sequence ID" value="NZ_VULY01000018.1"/>
</dbReference>
<keyword evidence="7" id="KW-0411">Iron-sulfur</keyword>
<dbReference type="InterPro" id="IPR017896">
    <property type="entry name" value="4Fe4S_Fe-S-bd"/>
</dbReference>
<dbReference type="AlphaFoldDB" id="A0A6N7V2N1"/>
<evidence type="ECO:0000256" key="4">
    <source>
        <dbReference type="ARBA" id="ARBA00022737"/>
    </source>
</evidence>
<evidence type="ECO:0000256" key="7">
    <source>
        <dbReference type="ARBA" id="ARBA00023014"/>
    </source>
</evidence>
<evidence type="ECO:0000313" key="9">
    <source>
        <dbReference type="EMBL" id="MSR93502.1"/>
    </source>
</evidence>
<evidence type="ECO:0000256" key="6">
    <source>
        <dbReference type="ARBA" id="ARBA00023004"/>
    </source>
</evidence>
<keyword evidence="6" id="KW-0408">Iron</keyword>
<gene>
    <name evidence="9" type="ORF">FYJ34_04270</name>
</gene>
<dbReference type="InterPro" id="IPR017054">
    <property type="entry name" value="PduS"/>
</dbReference>
<reference evidence="9 10" key="1">
    <citation type="submission" date="2019-08" db="EMBL/GenBank/DDBJ databases">
        <title>In-depth cultivation of the pig gut microbiome towards novel bacterial diversity and tailored functional studies.</title>
        <authorList>
            <person name="Wylensek D."/>
            <person name="Hitch T.C.A."/>
            <person name="Clavel T."/>
        </authorList>
    </citation>
    <scope>NUCLEOTIDE SEQUENCE [LARGE SCALE GENOMIC DNA]</scope>
    <source>
        <strain evidence="9 10">68-1-5</strain>
    </source>
</reference>
<evidence type="ECO:0000256" key="2">
    <source>
        <dbReference type="ARBA" id="ARBA00022485"/>
    </source>
</evidence>
<dbReference type="PROSITE" id="PS51379">
    <property type="entry name" value="4FE4S_FER_2"/>
    <property type="match status" value="1"/>
</dbReference>
<protein>
    <submittedName>
        <fullName evidence="9">NADH-quinone oxidoreductase subunit J</fullName>
    </submittedName>
</protein>
<dbReference type="Gene3D" id="3.40.50.11540">
    <property type="entry name" value="NADH-ubiquinone oxidoreductase 51kDa subunit"/>
    <property type="match status" value="1"/>
</dbReference>
<dbReference type="GO" id="GO:0016020">
    <property type="term" value="C:membrane"/>
    <property type="evidence" value="ECO:0007669"/>
    <property type="project" value="InterPro"/>
</dbReference>
<accession>A0A6N7V2N1</accession>
<dbReference type="GO" id="GO:0051539">
    <property type="term" value="F:4 iron, 4 sulfur cluster binding"/>
    <property type="evidence" value="ECO:0007669"/>
    <property type="project" value="UniProtKB-KW"/>
</dbReference>
<dbReference type="GO" id="GO:0046872">
    <property type="term" value="F:metal ion binding"/>
    <property type="evidence" value="ECO:0007669"/>
    <property type="project" value="UniProtKB-KW"/>
</dbReference>
<comment type="caution">
    <text evidence="9">The sequence shown here is derived from an EMBL/GenBank/DDBJ whole genome shotgun (WGS) entry which is preliminary data.</text>
</comment>
<dbReference type="Pfam" id="PF13534">
    <property type="entry name" value="Fer4_17"/>
    <property type="match status" value="1"/>
</dbReference>
<dbReference type="GO" id="GO:0009055">
    <property type="term" value="F:electron transfer activity"/>
    <property type="evidence" value="ECO:0007669"/>
    <property type="project" value="InterPro"/>
</dbReference>
<dbReference type="PANTHER" id="PTHR43034">
    <property type="entry name" value="ION-TRANSLOCATING OXIDOREDUCTASE COMPLEX SUBUNIT C"/>
    <property type="match status" value="1"/>
</dbReference>
<dbReference type="Proteomes" id="UP000434409">
    <property type="component" value="Unassembled WGS sequence"/>
</dbReference>
<dbReference type="SUPFAM" id="SSF142019">
    <property type="entry name" value="Nqo1 FMN-binding domain-like"/>
    <property type="match status" value="1"/>
</dbReference>
<evidence type="ECO:0000313" key="10">
    <source>
        <dbReference type="Proteomes" id="UP000434409"/>
    </source>
</evidence>
<name>A0A6N7V2N1_9FIRM</name>
<keyword evidence="10" id="KW-1185">Reference proteome</keyword>
<dbReference type="Gene3D" id="3.10.20.600">
    <property type="match status" value="1"/>
</dbReference>
<dbReference type="PANTHER" id="PTHR43034:SF2">
    <property type="entry name" value="ION-TRANSLOCATING OXIDOREDUCTASE COMPLEX SUBUNIT C"/>
    <property type="match status" value="1"/>
</dbReference>